<gene>
    <name evidence="1" type="ORF">Pflav_090950</name>
</gene>
<dbReference type="Proteomes" id="UP000502508">
    <property type="component" value="Chromosome"/>
</dbReference>
<proteinExistence type="predicted"/>
<dbReference type="AlphaFoldDB" id="A0A6F8Y9A9"/>
<dbReference type="EMBL" id="AP022870">
    <property type="protein sequence ID" value="BCB82685.1"/>
    <property type="molecule type" value="Genomic_DNA"/>
</dbReference>
<name>A0A6F8Y9A9_9ACTN</name>
<protein>
    <submittedName>
        <fullName evidence="1">Uncharacterized protein</fullName>
    </submittedName>
</protein>
<evidence type="ECO:0000313" key="2">
    <source>
        <dbReference type="Proteomes" id="UP000502508"/>
    </source>
</evidence>
<dbReference type="KEGG" id="pfla:Pflav_090950"/>
<keyword evidence="2" id="KW-1185">Reference proteome</keyword>
<evidence type="ECO:0000313" key="1">
    <source>
        <dbReference type="EMBL" id="BCB82685.1"/>
    </source>
</evidence>
<reference evidence="1 2" key="1">
    <citation type="submission" date="2020-03" db="EMBL/GenBank/DDBJ databases">
        <title>Whole genome shotgun sequence of Phytohabitans flavus NBRC 107702.</title>
        <authorList>
            <person name="Komaki H."/>
            <person name="Tamura T."/>
        </authorList>
    </citation>
    <scope>NUCLEOTIDE SEQUENCE [LARGE SCALE GENOMIC DNA]</scope>
    <source>
        <strain evidence="1 2">NBRC 107702</strain>
    </source>
</reference>
<reference evidence="1 2" key="2">
    <citation type="submission" date="2020-03" db="EMBL/GenBank/DDBJ databases">
        <authorList>
            <person name="Ichikawa N."/>
            <person name="Kimura A."/>
            <person name="Kitahashi Y."/>
            <person name="Uohara A."/>
        </authorList>
    </citation>
    <scope>NUCLEOTIDE SEQUENCE [LARGE SCALE GENOMIC DNA]</scope>
    <source>
        <strain evidence="1 2">NBRC 107702</strain>
    </source>
</reference>
<accession>A0A6F8Y9A9</accession>
<sequence length="122" mass="13525">MAELPVEHALGLTQVDLDPQRGQILEGHFQAKLLGDLAYAGRDLLAGDIVAGRGDVEIVREEGFVATTLLEEQRPTIGSRPDDPAVDRLVPEPCLVSQRLRGRAQPFHVLVAYVDHLFRHER</sequence>
<organism evidence="1 2">
    <name type="scientific">Phytohabitans flavus</name>
    <dbReference type="NCBI Taxonomy" id="1076124"/>
    <lineage>
        <taxon>Bacteria</taxon>
        <taxon>Bacillati</taxon>
        <taxon>Actinomycetota</taxon>
        <taxon>Actinomycetes</taxon>
        <taxon>Micromonosporales</taxon>
        <taxon>Micromonosporaceae</taxon>
    </lineage>
</organism>